<sequence length="62" mass="7200">MPLVDVTWYEGRSHEQKEELARAICEAFVEIGNARPDTVHVIFRDIDPAQWFKSAGLLEEER</sequence>
<dbReference type="PANTHER" id="PTHR35530">
    <property type="entry name" value="TAUTOMERASE-RELATED"/>
    <property type="match status" value="1"/>
</dbReference>
<dbReference type="InterPro" id="IPR004370">
    <property type="entry name" value="4-OT-like_dom"/>
</dbReference>
<name>A0A0J7ZIF8_STRVR</name>
<dbReference type="InterPro" id="IPR014347">
    <property type="entry name" value="Tautomerase/MIF_sf"/>
</dbReference>
<evidence type="ECO:0000313" key="4">
    <source>
        <dbReference type="EMBL" id="KMS75222.1"/>
    </source>
</evidence>
<dbReference type="GO" id="GO:0016853">
    <property type="term" value="F:isomerase activity"/>
    <property type="evidence" value="ECO:0007669"/>
    <property type="project" value="UniProtKB-KW"/>
</dbReference>
<dbReference type="AlphaFoldDB" id="A0A0J7ZIF8"/>
<dbReference type="Pfam" id="PF01361">
    <property type="entry name" value="Tautomerase"/>
    <property type="match status" value="1"/>
</dbReference>
<dbReference type="EMBL" id="LFNT01000009">
    <property type="protein sequence ID" value="KMS75222.1"/>
    <property type="molecule type" value="Genomic_DNA"/>
</dbReference>
<dbReference type="Proteomes" id="UP000037432">
    <property type="component" value="Unassembled WGS sequence"/>
</dbReference>
<evidence type="ECO:0000313" key="5">
    <source>
        <dbReference type="Proteomes" id="UP000037432"/>
    </source>
</evidence>
<reference evidence="4 5" key="1">
    <citation type="submission" date="2015-06" db="EMBL/GenBank/DDBJ databases">
        <authorList>
            <person name="Ju K.-S."/>
            <person name="Doroghazi J.R."/>
            <person name="Metcalf W.W."/>
        </authorList>
    </citation>
    <scope>NUCLEOTIDE SEQUENCE [LARGE SCALE GENOMIC DNA]</scope>
    <source>
        <strain evidence="4 5">NRRL 3414</strain>
    </source>
</reference>
<keyword evidence="2" id="KW-0413">Isomerase</keyword>
<evidence type="ECO:0000259" key="3">
    <source>
        <dbReference type="Pfam" id="PF01361"/>
    </source>
</evidence>
<comment type="caution">
    <text evidence="4">The sequence shown here is derived from an EMBL/GenBank/DDBJ whole genome shotgun (WGS) entry which is preliminary data.</text>
</comment>
<protein>
    <recommendedName>
        <fullName evidence="3">4-oxalocrotonate tautomerase-like domain-containing protein</fullName>
    </recommendedName>
</protein>
<accession>A0A0J7ZIF8</accession>
<dbReference type="PANTHER" id="PTHR35530:SF2">
    <property type="entry name" value="BSL4019 PROTEIN"/>
    <property type="match status" value="1"/>
</dbReference>
<dbReference type="PATRIC" id="fig|1938.3.peg.2270"/>
<evidence type="ECO:0000256" key="1">
    <source>
        <dbReference type="ARBA" id="ARBA00006723"/>
    </source>
</evidence>
<gene>
    <name evidence="4" type="ORF">ACM01_11345</name>
</gene>
<proteinExistence type="inferred from homology"/>
<dbReference type="SUPFAM" id="SSF55331">
    <property type="entry name" value="Tautomerase/MIF"/>
    <property type="match status" value="1"/>
</dbReference>
<dbReference type="Gene3D" id="3.30.429.10">
    <property type="entry name" value="Macrophage Migration Inhibitory Factor"/>
    <property type="match status" value="1"/>
</dbReference>
<comment type="similarity">
    <text evidence="1">Belongs to the 4-oxalocrotonate tautomerase family.</text>
</comment>
<feature type="domain" description="4-oxalocrotonate tautomerase-like" evidence="3">
    <location>
        <begin position="2"/>
        <end position="52"/>
    </location>
</feature>
<evidence type="ECO:0000256" key="2">
    <source>
        <dbReference type="ARBA" id="ARBA00023235"/>
    </source>
</evidence>
<organism evidence="4 5">
    <name type="scientific">Streptomyces viridochromogenes</name>
    <dbReference type="NCBI Taxonomy" id="1938"/>
    <lineage>
        <taxon>Bacteria</taxon>
        <taxon>Bacillati</taxon>
        <taxon>Actinomycetota</taxon>
        <taxon>Actinomycetes</taxon>
        <taxon>Kitasatosporales</taxon>
        <taxon>Streptomycetaceae</taxon>
        <taxon>Streptomyces</taxon>
    </lineage>
</organism>